<dbReference type="SMART" id="SM00091">
    <property type="entry name" value="PAS"/>
    <property type="match status" value="2"/>
</dbReference>
<dbReference type="Pfam" id="PF00512">
    <property type="entry name" value="HisKA"/>
    <property type="match status" value="1"/>
</dbReference>
<sequence length="648" mass="71613">MEAVIYYQRLLSRFPEPALLVERDGKVRAFNKAASNMFKQPLVTGGFLFESLTADACEKDKEYIRRCAKSSQVVAGKILLSSVGPAVVCYGSLLEPATEHQAALIFLRLSSEAPSKLKFSILKEKINQLNNEIGRRLTTQRALKQQSLFFETTLNSIGEGVIVTDNQSNISLMNPIAEAITGWHFPQVKGKAITTVLRFSSEAHQDSGRSFEKSQFSTDEVYEPQLFTAQLNTRQGQAVTVEVTLAPIVSDTKKHGFVMVFHDISEKQKLEQELRDRAKKLGIMNENKSQFMTMLAHELRAPIAPISYAAELIKHNLQSNSEHHKPLHTIQRKVGHLKRLVDDLLDVSRITLGKMKIVKADVDIADLTRMLCEELRSQYLENGVELSVSIPTEELWVKADADRMTQALHNILYNALKFTPLDGGVSVTLNNHGTQVQLCVVDSGVGIEKADLGRLFEPFSQAEQTLDRSKGGLGLGLALVKGIVDLHGGKVQVDSEGRSTGTTFTITLPLAQGPQQSLTTVKSSHSQHRHHRILLIEDDYETANMMSELLTLKGHLVSIAYTGPEGVEMAAQVEPTFIFCDIGLPELNGFDVVKKLRDSPGTLHVPIVALSGYGEKSFVDKAMSVGFNAHIVKPASLQQLHRALSKFS</sequence>
<dbReference type="SUPFAM" id="SSF47384">
    <property type="entry name" value="Homodimeric domain of signal transducing histidine kinase"/>
    <property type="match status" value="1"/>
</dbReference>
<dbReference type="SUPFAM" id="SSF55785">
    <property type="entry name" value="PYP-like sensor domain (PAS domain)"/>
    <property type="match status" value="1"/>
</dbReference>
<dbReference type="GO" id="GO:0006355">
    <property type="term" value="P:regulation of DNA-templated transcription"/>
    <property type="evidence" value="ECO:0007669"/>
    <property type="project" value="InterPro"/>
</dbReference>
<organism evidence="11 12">
    <name type="scientific">Salinimonas marina</name>
    <dbReference type="NCBI Taxonomy" id="2785918"/>
    <lineage>
        <taxon>Bacteria</taxon>
        <taxon>Pseudomonadati</taxon>
        <taxon>Pseudomonadota</taxon>
        <taxon>Gammaproteobacteria</taxon>
        <taxon>Alteromonadales</taxon>
        <taxon>Alteromonadaceae</taxon>
        <taxon>Alteromonas/Salinimonas group</taxon>
        <taxon>Salinimonas</taxon>
    </lineage>
</organism>
<name>A0A7S9DWE1_9ALTE</name>
<dbReference type="InterPro" id="IPR004358">
    <property type="entry name" value="Sig_transdc_His_kin-like_C"/>
</dbReference>
<dbReference type="Gene3D" id="3.40.50.2300">
    <property type="match status" value="1"/>
</dbReference>
<dbReference type="Gene3D" id="3.30.565.10">
    <property type="entry name" value="Histidine kinase-like ATPase, C-terminal domain"/>
    <property type="match status" value="1"/>
</dbReference>
<evidence type="ECO:0000259" key="8">
    <source>
        <dbReference type="PROSITE" id="PS50110"/>
    </source>
</evidence>
<dbReference type="InterPro" id="IPR001789">
    <property type="entry name" value="Sig_transdc_resp-reg_receiver"/>
</dbReference>
<evidence type="ECO:0000256" key="6">
    <source>
        <dbReference type="PROSITE-ProRule" id="PRU00169"/>
    </source>
</evidence>
<evidence type="ECO:0000259" key="7">
    <source>
        <dbReference type="PROSITE" id="PS50109"/>
    </source>
</evidence>
<dbReference type="RefSeq" id="WP_195810176.1">
    <property type="nucleotide sequence ID" value="NZ_CP064795.1"/>
</dbReference>
<dbReference type="Pfam" id="PF02518">
    <property type="entry name" value="HATPase_c"/>
    <property type="match status" value="1"/>
</dbReference>
<gene>
    <name evidence="11" type="ORF">IT774_13225</name>
</gene>
<dbReference type="InterPro" id="IPR003661">
    <property type="entry name" value="HisK_dim/P_dom"/>
</dbReference>
<dbReference type="SUPFAM" id="SSF52172">
    <property type="entry name" value="CheY-like"/>
    <property type="match status" value="1"/>
</dbReference>
<feature type="domain" description="PAS" evidence="9">
    <location>
        <begin position="146"/>
        <end position="191"/>
    </location>
</feature>
<feature type="modified residue" description="4-aspartylphosphate" evidence="6">
    <location>
        <position position="581"/>
    </location>
</feature>
<dbReference type="KEGG" id="smaa:IT774_13225"/>
<dbReference type="PANTHER" id="PTHR43547">
    <property type="entry name" value="TWO-COMPONENT HISTIDINE KINASE"/>
    <property type="match status" value="1"/>
</dbReference>
<evidence type="ECO:0000259" key="9">
    <source>
        <dbReference type="PROSITE" id="PS50112"/>
    </source>
</evidence>
<evidence type="ECO:0000313" key="11">
    <source>
        <dbReference type="EMBL" id="QPG05085.1"/>
    </source>
</evidence>
<keyword evidence="5" id="KW-0418">Kinase</keyword>
<dbReference type="EMBL" id="CP064795">
    <property type="protein sequence ID" value="QPG05085.1"/>
    <property type="molecule type" value="Genomic_DNA"/>
</dbReference>
<evidence type="ECO:0000313" key="12">
    <source>
        <dbReference type="Proteomes" id="UP000595095"/>
    </source>
</evidence>
<dbReference type="InterPro" id="IPR005467">
    <property type="entry name" value="His_kinase_dom"/>
</dbReference>
<dbReference type="InterPro" id="IPR003594">
    <property type="entry name" value="HATPase_dom"/>
</dbReference>
<dbReference type="SMART" id="SM00388">
    <property type="entry name" value="HisKA"/>
    <property type="match status" value="1"/>
</dbReference>
<protein>
    <recommendedName>
        <fullName evidence="2">histidine kinase</fullName>
        <ecNumber evidence="2">2.7.13.3</ecNumber>
    </recommendedName>
</protein>
<dbReference type="GO" id="GO:0005886">
    <property type="term" value="C:plasma membrane"/>
    <property type="evidence" value="ECO:0007669"/>
    <property type="project" value="UniProtKB-ARBA"/>
</dbReference>
<reference evidence="11 12" key="1">
    <citation type="submission" date="2020-11" db="EMBL/GenBank/DDBJ databases">
        <title>Complete genome sequence for Salinimonas sp. strain G2-b.</title>
        <authorList>
            <person name="Park S.-J."/>
        </authorList>
    </citation>
    <scope>NUCLEOTIDE SEQUENCE [LARGE SCALE GENOMIC DNA]</scope>
    <source>
        <strain evidence="11 12">G2-b</strain>
    </source>
</reference>
<evidence type="ECO:0000256" key="4">
    <source>
        <dbReference type="ARBA" id="ARBA00022679"/>
    </source>
</evidence>
<dbReference type="InterPro" id="IPR036097">
    <property type="entry name" value="HisK_dim/P_sf"/>
</dbReference>
<dbReference type="InterPro" id="IPR011006">
    <property type="entry name" value="CheY-like_superfamily"/>
</dbReference>
<dbReference type="FunFam" id="3.30.565.10:FF:000006">
    <property type="entry name" value="Sensor histidine kinase WalK"/>
    <property type="match status" value="1"/>
</dbReference>
<dbReference type="GO" id="GO:0000155">
    <property type="term" value="F:phosphorelay sensor kinase activity"/>
    <property type="evidence" value="ECO:0007669"/>
    <property type="project" value="InterPro"/>
</dbReference>
<dbReference type="InterPro" id="IPR013767">
    <property type="entry name" value="PAS_fold"/>
</dbReference>
<dbReference type="SMART" id="SM00448">
    <property type="entry name" value="REC"/>
    <property type="match status" value="1"/>
</dbReference>
<feature type="domain" description="Histidine kinase" evidence="7">
    <location>
        <begin position="294"/>
        <end position="512"/>
    </location>
</feature>
<dbReference type="PROSITE" id="PS50109">
    <property type="entry name" value="HIS_KIN"/>
    <property type="match status" value="1"/>
</dbReference>
<keyword evidence="12" id="KW-1185">Reference proteome</keyword>
<dbReference type="InterPro" id="IPR035965">
    <property type="entry name" value="PAS-like_dom_sf"/>
</dbReference>
<dbReference type="PROSITE" id="PS50113">
    <property type="entry name" value="PAC"/>
    <property type="match status" value="1"/>
</dbReference>
<dbReference type="PROSITE" id="PS50110">
    <property type="entry name" value="RESPONSE_REGULATORY"/>
    <property type="match status" value="1"/>
</dbReference>
<dbReference type="InterPro" id="IPR000700">
    <property type="entry name" value="PAS-assoc_C"/>
</dbReference>
<dbReference type="PRINTS" id="PR00344">
    <property type="entry name" value="BCTRLSENSOR"/>
</dbReference>
<evidence type="ECO:0000256" key="5">
    <source>
        <dbReference type="ARBA" id="ARBA00022777"/>
    </source>
</evidence>
<evidence type="ECO:0000259" key="10">
    <source>
        <dbReference type="PROSITE" id="PS50113"/>
    </source>
</evidence>
<dbReference type="SMART" id="SM00387">
    <property type="entry name" value="HATPase_c"/>
    <property type="match status" value="1"/>
</dbReference>
<dbReference type="Gene3D" id="3.30.450.20">
    <property type="entry name" value="PAS domain"/>
    <property type="match status" value="1"/>
</dbReference>
<dbReference type="EC" id="2.7.13.3" evidence="2"/>
<dbReference type="CDD" id="cd00082">
    <property type="entry name" value="HisKA"/>
    <property type="match status" value="1"/>
</dbReference>
<dbReference type="Pfam" id="PF00072">
    <property type="entry name" value="Response_reg"/>
    <property type="match status" value="1"/>
</dbReference>
<feature type="domain" description="Response regulatory" evidence="8">
    <location>
        <begin position="532"/>
        <end position="648"/>
    </location>
</feature>
<comment type="catalytic activity">
    <reaction evidence="1">
        <text>ATP + protein L-histidine = ADP + protein N-phospho-L-histidine.</text>
        <dbReference type="EC" id="2.7.13.3"/>
    </reaction>
</comment>
<evidence type="ECO:0000256" key="1">
    <source>
        <dbReference type="ARBA" id="ARBA00000085"/>
    </source>
</evidence>
<proteinExistence type="predicted"/>
<dbReference type="AlphaFoldDB" id="A0A7S9DWE1"/>
<dbReference type="InterPro" id="IPR036890">
    <property type="entry name" value="HATPase_C_sf"/>
</dbReference>
<feature type="domain" description="PAC" evidence="10">
    <location>
        <begin position="225"/>
        <end position="276"/>
    </location>
</feature>
<keyword evidence="4" id="KW-0808">Transferase</keyword>
<keyword evidence="3 6" id="KW-0597">Phosphoprotein</keyword>
<dbReference type="Pfam" id="PF00989">
    <property type="entry name" value="PAS"/>
    <property type="match status" value="1"/>
</dbReference>
<dbReference type="SUPFAM" id="SSF55874">
    <property type="entry name" value="ATPase domain of HSP90 chaperone/DNA topoisomerase II/histidine kinase"/>
    <property type="match status" value="1"/>
</dbReference>
<dbReference type="Gene3D" id="1.10.287.130">
    <property type="match status" value="1"/>
</dbReference>
<dbReference type="CDD" id="cd00130">
    <property type="entry name" value="PAS"/>
    <property type="match status" value="1"/>
</dbReference>
<dbReference type="InterPro" id="IPR000014">
    <property type="entry name" value="PAS"/>
</dbReference>
<dbReference type="PROSITE" id="PS50112">
    <property type="entry name" value="PAS"/>
    <property type="match status" value="1"/>
</dbReference>
<accession>A0A7S9DWE1</accession>
<dbReference type="PANTHER" id="PTHR43547:SF2">
    <property type="entry name" value="HYBRID SIGNAL TRANSDUCTION HISTIDINE KINASE C"/>
    <property type="match status" value="1"/>
</dbReference>
<dbReference type="Proteomes" id="UP000595095">
    <property type="component" value="Chromosome"/>
</dbReference>
<evidence type="ECO:0000256" key="3">
    <source>
        <dbReference type="ARBA" id="ARBA00022553"/>
    </source>
</evidence>
<evidence type="ECO:0000256" key="2">
    <source>
        <dbReference type="ARBA" id="ARBA00012438"/>
    </source>
</evidence>
<dbReference type="NCBIfam" id="TIGR00229">
    <property type="entry name" value="sensory_box"/>
    <property type="match status" value="1"/>
</dbReference>